<dbReference type="InterPro" id="IPR013370">
    <property type="entry name" value="Chloromuconate_cycloisomerase"/>
</dbReference>
<keyword evidence="5" id="KW-0058">Aromatic hydrocarbons catabolism</keyword>
<evidence type="ECO:0000256" key="2">
    <source>
        <dbReference type="ARBA" id="ARBA00005211"/>
    </source>
</evidence>
<feature type="active site" description="Proton acceptor" evidence="8">
    <location>
        <position position="187"/>
    </location>
</feature>
<comment type="similarity">
    <text evidence="3">Belongs to the mandelate racemase/muconate lactonizing enzyme family.</text>
</comment>
<dbReference type="GO" id="GO:0018850">
    <property type="term" value="F:chloromuconate cycloisomerase activity"/>
    <property type="evidence" value="ECO:0007669"/>
    <property type="project" value="InterPro"/>
</dbReference>
<accession>A0A2S8AZW7</accession>
<dbReference type="GO" id="GO:0016854">
    <property type="term" value="F:racemase and epimerase activity"/>
    <property type="evidence" value="ECO:0007669"/>
    <property type="project" value="UniProtKB-ARBA"/>
</dbReference>
<dbReference type="PANTHER" id="PTHR48073">
    <property type="entry name" value="O-SUCCINYLBENZOATE SYNTHASE-RELATED"/>
    <property type="match status" value="1"/>
</dbReference>
<keyword evidence="7 10" id="KW-0413">Isomerase</keyword>
<evidence type="ECO:0000256" key="3">
    <source>
        <dbReference type="ARBA" id="ARBA00008031"/>
    </source>
</evidence>
<evidence type="ECO:0000313" key="11">
    <source>
        <dbReference type="Proteomes" id="UP000238954"/>
    </source>
</evidence>
<dbReference type="RefSeq" id="WP_106000977.1">
    <property type="nucleotide sequence ID" value="NZ_PHFW01000004.1"/>
</dbReference>
<dbReference type="SUPFAM" id="SSF54826">
    <property type="entry name" value="Enolase N-terminal domain-like"/>
    <property type="match status" value="1"/>
</dbReference>
<dbReference type="AlphaFoldDB" id="A0A2S8AZW7"/>
<dbReference type="GO" id="GO:0018849">
    <property type="term" value="F:muconate cycloisomerase activity"/>
    <property type="evidence" value="ECO:0007669"/>
    <property type="project" value="InterPro"/>
</dbReference>
<dbReference type="SFLD" id="SFLDG00180">
    <property type="entry name" value="muconate_cycloisomerase"/>
    <property type="match status" value="1"/>
</dbReference>
<proteinExistence type="inferred from homology"/>
<keyword evidence="11" id="KW-1185">Reference proteome</keyword>
<dbReference type="InterPro" id="IPR018110">
    <property type="entry name" value="Mandel_Rmase/mucon_lact_enz_CS"/>
</dbReference>
<dbReference type="Gene3D" id="3.20.20.120">
    <property type="entry name" value="Enolase-like C-terminal domain"/>
    <property type="match status" value="1"/>
</dbReference>
<evidence type="ECO:0000256" key="6">
    <source>
        <dbReference type="ARBA" id="ARBA00023211"/>
    </source>
</evidence>
<comment type="pathway">
    <text evidence="2">Aromatic compound metabolism.</text>
</comment>
<organism evidence="10 11">
    <name type="scientific">Sphingopyxis lindanitolerans</name>
    <dbReference type="NCBI Taxonomy" id="2054227"/>
    <lineage>
        <taxon>Bacteria</taxon>
        <taxon>Pseudomonadati</taxon>
        <taxon>Pseudomonadota</taxon>
        <taxon>Alphaproteobacteria</taxon>
        <taxon>Sphingomonadales</taxon>
        <taxon>Sphingomonadaceae</taxon>
        <taxon>Sphingopyxis</taxon>
    </lineage>
</organism>
<dbReference type="GO" id="GO:0006518">
    <property type="term" value="P:peptide metabolic process"/>
    <property type="evidence" value="ECO:0007669"/>
    <property type="project" value="UniProtKB-ARBA"/>
</dbReference>
<dbReference type="SFLD" id="SFLDS00001">
    <property type="entry name" value="Enolase"/>
    <property type="match status" value="1"/>
</dbReference>
<dbReference type="InterPro" id="IPR036849">
    <property type="entry name" value="Enolase-like_C_sf"/>
</dbReference>
<feature type="active site" description="Proton donor" evidence="8">
    <location>
        <position position="345"/>
    </location>
</feature>
<evidence type="ECO:0000256" key="5">
    <source>
        <dbReference type="ARBA" id="ARBA00022797"/>
    </source>
</evidence>
<feature type="domain" description="Mandelate racemase/muconate lactonizing enzyme C-terminal" evidence="9">
    <location>
        <begin position="165"/>
        <end position="263"/>
    </location>
</feature>
<comment type="cofactor">
    <cofactor evidence="1">
        <name>Mn(2+)</name>
        <dbReference type="ChEBI" id="CHEBI:29035"/>
    </cofactor>
</comment>
<keyword evidence="4" id="KW-0479">Metal-binding</keyword>
<dbReference type="InterPro" id="IPR029065">
    <property type="entry name" value="Enolase_C-like"/>
</dbReference>
<gene>
    <name evidence="10" type="ORF">CVO77_19720</name>
</gene>
<evidence type="ECO:0000256" key="1">
    <source>
        <dbReference type="ARBA" id="ARBA00001936"/>
    </source>
</evidence>
<dbReference type="InterPro" id="IPR013342">
    <property type="entry name" value="Mandelate_racemase_C"/>
</dbReference>
<comment type="caution">
    <text evidence="10">The sequence shown here is derived from an EMBL/GenBank/DDBJ whole genome shotgun (WGS) entry which is preliminary data.</text>
</comment>
<dbReference type="InterPro" id="IPR029017">
    <property type="entry name" value="Enolase-like_N"/>
</dbReference>
<name>A0A2S8AZW7_9SPHN</name>
<dbReference type="InterPro" id="IPR013341">
    <property type="entry name" value="Mandelate_racemase_N_dom"/>
</dbReference>
<evidence type="ECO:0000256" key="8">
    <source>
        <dbReference type="PIRSR" id="PIRSR613370-1"/>
    </source>
</evidence>
<evidence type="ECO:0000256" key="4">
    <source>
        <dbReference type="ARBA" id="ARBA00022723"/>
    </source>
</evidence>
<dbReference type="GO" id="GO:0000287">
    <property type="term" value="F:magnesium ion binding"/>
    <property type="evidence" value="ECO:0007669"/>
    <property type="project" value="UniProtKB-ARBA"/>
</dbReference>
<evidence type="ECO:0000313" key="10">
    <source>
        <dbReference type="EMBL" id="PQM25681.1"/>
    </source>
</evidence>
<dbReference type="SMART" id="SM00922">
    <property type="entry name" value="MR_MLE"/>
    <property type="match status" value="1"/>
</dbReference>
<dbReference type="GO" id="GO:0009063">
    <property type="term" value="P:amino acid catabolic process"/>
    <property type="evidence" value="ECO:0007669"/>
    <property type="project" value="InterPro"/>
</dbReference>
<geneLocation type="plasmid" evidence="10">
    <name>unnamed1</name>
</geneLocation>
<dbReference type="NCBIfam" id="TIGR02534">
    <property type="entry name" value="mucon_cyclo"/>
    <property type="match status" value="1"/>
</dbReference>
<dbReference type="Gene3D" id="3.30.390.10">
    <property type="entry name" value="Enolase-like, N-terminal domain"/>
    <property type="match status" value="1"/>
</dbReference>
<protein>
    <submittedName>
        <fullName evidence="10">Chloromuconate cycloisomerase</fullName>
    </submittedName>
</protein>
<dbReference type="PANTHER" id="PTHR48073:SF2">
    <property type="entry name" value="O-SUCCINYLBENZOATE SYNTHASE"/>
    <property type="match status" value="1"/>
</dbReference>
<dbReference type="EMBL" id="PHFW01000004">
    <property type="protein sequence ID" value="PQM25681.1"/>
    <property type="molecule type" value="Genomic_DNA"/>
</dbReference>
<dbReference type="SUPFAM" id="SSF51604">
    <property type="entry name" value="Enolase C-terminal domain-like"/>
    <property type="match status" value="1"/>
</dbReference>
<evidence type="ECO:0000256" key="7">
    <source>
        <dbReference type="ARBA" id="ARBA00023235"/>
    </source>
</evidence>
<dbReference type="PROSITE" id="PS00909">
    <property type="entry name" value="MR_MLE_2"/>
    <property type="match status" value="1"/>
</dbReference>
<dbReference type="Pfam" id="PF13378">
    <property type="entry name" value="MR_MLE_C"/>
    <property type="match status" value="1"/>
</dbReference>
<dbReference type="Pfam" id="PF02746">
    <property type="entry name" value="MR_MLE_N"/>
    <property type="match status" value="1"/>
</dbReference>
<dbReference type="Proteomes" id="UP000238954">
    <property type="component" value="Unassembled WGS sequence"/>
</dbReference>
<keyword evidence="10" id="KW-0614">Plasmid</keyword>
<sequence length="414" mass="44480">MKPTFGNKRAARPWEKYTVADIIIRDIETIIVDLPLRRLQRFSALAAQRQSLVVIRIRSTDGVMGVGEASIPSGPWWGGESVETIKSIVDTYLAPVVIGQCATDMAVLRARMDEAAFGNSFAKAGLEMALWDLIGHTLEQPVHALLGGKVRDSLKVAWPLATGDPRQEIDEALAKLEAGEASAFKLKMGAVELKKDVARACEVTLALRDRAGIRVDPNERWTEVDALWAMPRLAEVGVEMIEQPLPREDLDGPVRLQARAAMPIMLDESIRTPHDMLEAAKKGAGALISLKIMKSGGMVPSRAVADVALAAGAALYMGTFLESSLGTSGNMQFCATLPRLPLGGELVGPMLVADDITEEPVRYVDGALQLPKGNGIGARIDEDKLKSYRRDRAHTTVTASTGQGGGTKLAIGGE</sequence>
<keyword evidence="6" id="KW-0464">Manganese</keyword>
<dbReference type="GO" id="GO:0030145">
    <property type="term" value="F:manganese ion binding"/>
    <property type="evidence" value="ECO:0007669"/>
    <property type="project" value="InterPro"/>
</dbReference>
<reference evidence="11" key="1">
    <citation type="submission" date="2017-11" db="EMBL/GenBank/DDBJ databases">
        <title>The complete genome sequence of Sphingopyxis pomeranensis sp. nov. strain WS5A3p.</title>
        <authorList>
            <person name="Kaminski M.A."/>
        </authorList>
    </citation>
    <scope>NUCLEOTIDE SEQUENCE [LARGE SCALE GENOMIC DNA]</scope>
    <source>
        <strain evidence="11">WS5A3p</strain>
    </source>
</reference>
<dbReference type="SFLD" id="SFLDG01258">
    <property type="entry name" value="(chloro)muconate_cycloisomeras"/>
    <property type="match status" value="1"/>
</dbReference>
<evidence type="ECO:0000259" key="9">
    <source>
        <dbReference type="SMART" id="SM00922"/>
    </source>
</evidence>